<evidence type="ECO:0000313" key="2">
    <source>
        <dbReference type="Proteomes" id="UP000469430"/>
    </source>
</evidence>
<gene>
    <name evidence="1" type="ORF">GRI97_11025</name>
</gene>
<proteinExistence type="predicted"/>
<keyword evidence="2" id="KW-1185">Reference proteome</keyword>
<dbReference type="SUPFAM" id="SSF46785">
    <property type="entry name" value="Winged helix' DNA-binding domain"/>
    <property type="match status" value="1"/>
</dbReference>
<dbReference type="EMBL" id="WTYJ01000002">
    <property type="protein sequence ID" value="MXO99521.1"/>
    <property type="molecule type" value="Genomic_DNA"/>
</dbReference>
<accession>A0A6I4TWM3</accession>
<dbReference type="RefSeq" id="WP_161391237.1">
    <property type="nucleotide sequence ID" value="NZ_JBHSCP010000001.1"/>
</dbReference>
<name>A0A6I4TWM3_9SPHN</name>
<dbReference type="InterPro" id="IPR036388">
    <property type="entry name" value="WH-like_DNA-bd_sf"/>
</dbReference>
<organism evidence="1 2">
    <name type="scientific">Croceibacterium xixiisoli</name>
    <dbReference type="NCBI Taxonomy" id="1476466"/>
    <lineage>
        <taxon>Bacteria</taxon>
        <taxon>Pseudomonadati</taxon>
        <taxon>Pseudomonadota</taxon>
        <taxon>Alphaproteobacteria</taxon>
        <taxon>Sphingomonadales</taxon>
        <taxon>Erythrobacteraceae</taxon>
        <taxon>Croceibacterium</taxon>
    </lineage>
</organism>
<evidence type="ECO:0008006" key="3">
    <source>
        <dbReference type="Google" id="ProtNLM"/>
    </source>
</evidence>
<sequence length="115" mass="12690">MAVPEVHPPTLATRARNLLQTRRDLAKIMPKGLFRDSGWDILLELYAADAEGGVVYVKQMVIASGEHGATAIRIIDRLEQGGLLQRAEDKADSRRIILSLTSDGRRAIELVLSEL</sequence>
<evidence type="ECO:0000313" key="1">
    <source>
        <dbReference type="EMBL" id="MXO99521.1"/>
    </source>
</evidence>
<dbReference type="AlphaFoldDB" id="A0A6I4TWM3"/>
<dbReference type="Gene3D" id="1.10.10.10">
    <property type="entry name" value="Winged helix-like DNA-binding domain superfamily/Winged helix DNA-binding domain"/>
    <property type="match status" value="1"/>
</dbReference>
<comment type="caution">
    <text evidence="1">The sequence shown here is derived from an EMBL/GenBank/DDBJ whole genome shotgun (WGS) entry which is preliminary data.</text>
</comment>
<dbReference type="InterPro" id="IPR036390">
    <property type="entry name" value="WH_DNA-bd_sf"/>
</dbReference>
<dbReference type="OrthoDB" id="7594920at2"/>
<dbReference type="Proteomes" id="UP000469430">
    <property type="component" value="Unassembled WGS sequence"/>
</dbReference>
<reference evidence="1 2" key="1">
    <citation type="submission" date="2019-12" db="EMBL/GenBank/DDBJ databases">
        <title>Genomic-based taxomic classification of the family Erythrobacteraceae.</title>
        <authorList>
            <person name="Xu L."/>
        </authorList>
    </citation>
    <scope>NUCLEOTIDE SEQUENCE [LARGE SCALE GENOMIC DNA]</scope>
    <source>
        <strain evidence="1 2">S36</strain>
    </source>
</reference>
<protein>
    <recommendedName>
        <fullName evidence="3">HTH marR-type domain-containing protein</fullName>
    </recommendedName>
</protein>